<evidence type="ECO:0000313" key="1">
    <source>
        <dbReference type="EMBL" id="KAH6947246.1"/>
    </source>
</evidence>
<evidence type="ECO:0000313" key="2">
    <source>
        <dbReference type="Proteomes" id="UP000821845"/>
    </source>
</evidence>
<comment type="caution">
    <text evidence="1">The sequence shown here is derived from an EMBL/GenBank/DDBJ whole genome shotgun (WGS) entry which is preliminary data.</text>
</comment>
<dbReference type="Proteomes" id="UP000821845">
    <property type="component" value="Chromosome 1"/>
</dbReference>
<organism evidence="1 2">
    <name type="scientific">Hyalomma asiaticum</name>
    <name type="common">Tick</name>
    <dbReference type="NCBI Taxonomy" id="266040"/>
    <lineage>
        <taxon>Eukaryota</taxon>
        <taxon>Metazoa</taxon>
        <taxon>Ecdysozoa</taxon>
        <taxon>Arthropoda</taxon>
        <taxon>Chelicerata</taxon>
        <taxon>Arachnida</taxon>
        <taxon>Acari</taxon>
        <taxon>Parasitiformes</taxon>
        <taxon>Ixodida</taxon>
        <taxon>Ixodoidea</taxon>
        <taxon>Ixodidae</taxon>
        <taxon>Hyalomminae</taxon>
        <taxon>Hyalomma</taxon>
    </lineage>
</organism>
<protein>
    <submittedName>
        <fullName evidence="1">Uncharacterized protein</fullName>
    </submittedName>
</protein>
<dbReference type="EMBL" id="CM023481">
    <property type="protein sequence ID" value="KAH6947246.1"/>
    <property type="molecule type" value="Genomic_DNA"/>
</dbReference>
<proteinExistence type="predicted"/>
<accession>A0ACB7TLZ3</accession>
<sequence>MIFDKIQVRDRETKYLLNKAQRAPSPKQMSNKPETTEPTKETEEEVVADVEMPEGPDPAEQPAREPEGAVPLEPVQPTSQQPEDGQHTEL</sequence>
<name>A0ACB7TLZ3_HYAAI</name>
<reference evidence="1" key="1">
    <citation type="submission" date="2020-05" db="EMBL/GenBank/DDBJ databases">
        <title>Large-scale comparative analyses of tick genomes elucidate their genetic diversity and vector capacities.</title>
        <authorList>
            <person name="Jia N."/>
            <person name="Wang J."/>
            <person name="Shi W."/>
            <person name="Du L."/>
            <person name="Sun Y."/>
            <person name="Zhan W."/>
            <person name="Jiang J."/>
            <person name="Wang Q."/>
            <person name="Zhang B."/>
            <person name="Ji P."/>
            <person name="Sakyi L.B."/>
            <person name="Cui X."/>
            <person name="Yuan T."/>
            <person name="Jiang B."/>
            <person name="Yang W."/>
            <person name="Lam T.T.-Y."/>
            <person name="Chang Q."/>
            <person name="Ding S."/>
            <person name="Wang X."/>
            <person name="Zhu J."/>
            <person name="Ruan X."/>
            <person name="Zhao L."/>
            <person name="Wei J."/>
            <person name="Que T."/>
            <person name="Du C."/>
            <person name="Cheng J."/>
            <person name="Dai P."/>
            <person name="Han X."/>
            <person name="Huang E."/>
            <person name="Gao Y."/>
            <person name="Liu J."/>
            <person name="Shao H."/>
            <person name="Ye R."/>
            <person name="Li L."/>
            <person name="Wei W."/>
            <person name="Wang X."/>
            <person name="Wang C."/>
            <person name="Yang T."/>
            <person name="Huo Q."/>
            <person name="Li W."/>
            <person name="Guo W."/>
            <person name="Chen H."/>
            <person name="Zhou L."/>
            <person name="Ni X."/>
            <person name="Tian J."/>
            <person name="Zhou Y."/>
            <person name="Sheng Y."/>
            <person name="Liu T."/>
            <person name="Pan Y."/>
            <person name="Xia L."/>
            <person name="Li J."/>
            <person name="Zhao F."/>
            <person name="Cao W."/>
        </authorList>
    </citation>
    <scope>NUCLEOTIDE SEQUENCE</scope>
    <source>
        <strain evidence="1">Hyas-2018</strain>
    </source>
</reference>
<keyword evidence="2" id="KW-1185">Reference proteome</keyword>
<gene>
    <name evidence="1" type="ORF">HPB50_017774</name>
</gene>